<evidence type="ECO:0000256" key="2">
    <source>
        <dbReference type="SAM" id="MobiDB-lite"/>
    </source>
</evidence>
<dbReference type="GO" id="GO:0005737">
    <property type="term" value="C:cytoplasm"/>
    <property type="evidence" value="ECO:0007669"/>
    <property type="project" value="TreeGrafter"/>
</dbReference>
<dbReference type="Gene3D" id="3.30.9.10">
    <property type="entry name" value="D-Amino Acid Oxidase, subunit A, domain 2"/>
    <property type="match status" value="1"/>
</dbReference>
<dbReference type="InterPro" id="IPR006076">
    <property type="entry name" value="FAD-dep_OxRdtase"/>
</dbReference>
<dbReference type="Pfam" id="PF01266">
    <property type="entry name" value="DAO"/>
    <property type="match status" value="1"/>
</dbReference>
<dbReference type="PANTHER" id="PTHR13847:SF281">
    <property type="entry name" value="FAD DEPENDENT OXIDOREDUCTASE DOMAIN-CONTAINING PROTEIN"/>
    <property type="match status" value="1"/>
</dbReference>
<evidence type="ECO:0000259" key="3">
    <source>
        <dbReference type="Pfam" id="PF01266"/>
    </source>
</evidence>
<evidence type="ECO:0000313" key="5">
    <source>
        <dbReference type="Proteomes" id="UP000077098"/>
    </source>
</evidence>
<dbReference type="EMBL" id="LXPS01000010">
    <property type="protein sequence ID" value="OAE47573.1"/>
    <property type="molecule type" value="Genomic_DNA"/>
</dbReference>
<proteinExistence type="predicted"/>
<accession>A0A176XFQ9</accession>
<name>A0A176XFQ9_AGRTU</name>
<organism evidence="4 5">
    <name type="scientific">Agrobacterium tumefaciens</name>
    <dbReference type="NCBI Taxonomy" id="358"/>
    <lineage>
        <taxon>Bacteria</taxon>
        <taxon>Pseudomonadati</taxon>
        <taxon>Pseudomonadota</taxon>
        <taxon>Alphaproteobacteria</taxon>
        <taxon>Hyphomicrobiales</taxon>
        <taxon>Rhizobiaceae</taxon>
        <taxon>Rhizobium/Agrobacterium group</taxon>
        <taxon>Agrobacterium</taxon>
        <taxon>Agrobacterium tumefaciens complex</taxon>
    </lineage>
</organism>
<dbReference type="InterPro" id="IPR036188">
    <property type="entry name" value="FAD/NAD-bd_sf"/>
</dbReference>
<comment type="caution">
    <text evidence="4">The sequence shown here is derived from an EMBL/GenBank/DDBJ whole genome shotgun (WGS) entry which is preliminary data.</text>
</comment>
<dbReference type="Gene3D" id="3.50.50.60">
    <property type="entry name" value="FAD/NAD(P)-binding domain"/>
    <property type="match status" value="1"/>
</dbReference>
<evidence type="ECO:0000313" key="4">
    <source>
        <dbReference type="EMBL" id="OAE47573.1"/>
    </source>
</evidence>
<keyword evidence="1" id="KW-0560">Oxidoreductase</keyword>
<dbReference type="Proteomes" id="UP000077098">
    <property type="component" value="Unassembled WGS sequence"/>
</dbReference>
<reference evidence="4 5" key="1">
    <citation type="submission" date="2016-05" db="EMBL/GenBank/DDBJ databases">
        <authorList>
            <person name="Lavstsen T."/>
            <person name="Jespersen J.S."/>
        </authorList>
    </citation>
    <scope>NUCLEOTIDE SEQUENCE [LARGE SCALE GENOMIC DNA]</scope>
    <source>
        <strain evidence="4 5">KCJ1736</strain>
    </source>
</reference>
<dbReference type="PANTHER" id="PTHR13847">
    <property type="entry name" value="SARCOSINE DEHYDROGENASE-RELATED"/>
    <property type="match status" value="1"/>
</dbReference>
<feature type="region of interest" description="Disordered" evidence="2">
    <location>
        <begin position="1"/>
        <end position="20"/>
    </location>
</feature>
<dbReference type="SUPFAM" id="SSF51905">
    <property type="entry name" value="FAD/NAD(P)-binding domain"/>
    <property type="match status" value="1"/>
</dbReference>
<protein>
    <submittedName>
        <fullName evidence="4">FAD-dependent oxidoreductase</fullName>
    </submittedName>
</protein>
<gene>
    <name evidence="4" type="ORF">A7J57_20075</name>
</gene>
<feature type="domain" description="FAD dependent oxidoreductase" evidence="3">
    <location>
        <begin position="31"/>
        <end position="382"/>
    </location>
</feature>
<dbReference type="RefSeq" id="WP_063948455.1">
    <property type="nucleotide sequence ID" value="NZ_CP072308.1"/>
</dbReference>
<evidence type="ECO:0000256" key="1">
    <source>
        <dbReference type="ARBA" id="ARBA00023002"/>
    </source>
</evidence>
<dbReference type="AlphaFoldDB" id="A0A176XFQ9"/>
<dbReference type="GO" id="GO:0016491">
    <property type="term" value="F:oxidoreductase activity"/>
    <property type="evidence" value="ECO:0007669"/>
    <property type="project" value="UniProtKB-KW"/>
</dbReference>
<sequence>MYNDPRSHGLWQKTAPQPPVTPALQGESVADVVVVGGGFTGQSAALHLAEKGVDVVLLEAKEIGFGGAGRNVGLINGGMWVMPKELPGVLGSTFGERLLGLLGNAPLLVRELVERHDIACEIEKNGTLHCAVGERGLAEIHERCAQWAARGAPVRVLDAEETARRIGSTAYSGALLDTRAGTIQPLAYVRGLAAAARKKGARLHTDSPVVATERRNGKWLVKTEQGSVTANWIVVATEAYSTGPWRIVRDEQTYLPYFNFATRPLGDNLRKSILPGCEGCWDTKEILSSFRMDKAGRLVFGSVGALRGTGAAIHRAWAKRSLKRLFPQLGDTEFECEWFGKIGMTDNAVPRFHKFADNVIGFSGYNGRGIAPGTAFGKVLAQHILGEIGEAEMPLPLTEPKAQALRAVKEAYYEAGAQIAHFAGERF</sequence>